<dbReference type="PROSITE" id="PS01039">
    <property type="entry name" value="SBP_BACTERIAL_3"/>
    <property type="match status" value="1"/>
</dbReference>
<evidence type="ECO:0000256" key="2">
    <source>
        <dbReference type="ARBA" id="ARBA00010333"/>
    </source>
</evidence>
<dbReference type="InterPro" id="IPR001320">
    <property type="entry name" value="Iontro_rcpt_C"/>
</dbReference>
<evidence type="ECO:0000256" key="1">
    <source>
        <dbReference type="ARBA" id="ARBA00004193"/>
    </source>
</evidence>
<evidence type="ECO:0000259" key="9">
    <source>
        <dbReference type="SMART" id="SM00079"/>
    </source>
</evidence>
<gene>
    <name evidence="10" type="ORF">E1I69_01235</name>
</gene>
<dbReference type="OrthoDB" id="9811552at2"/>
<dbReference type="STRING" id="1033734.GCA_000285535_04253"/>
<reference evidence="10 11" key="1">
    <citation type="journal article" date="2019" name="Indoor Air">
        <title>Impacts of indoor surface finishes on bacterial viability.</title>
        <authorList>
            <person name="Hu J."/>
            <person name="Maamar S.B."/>
            <person name="Glawe A.J."/>
            <person name="Gottel N."/>
            <person name="Gilbert J.A."/>
            <person name="Hartmann E.M."/>
        </authorList>
    </citation>
    <scope>NUCLEOTIDE SEQUENCE [LARGE SCALE GENOMIC DNA]</scope>
    <source>
        <strain evidence="10 11">AF060A6</strain>
    </source>
</reference>
<dbReference type="InterPro" id="IPR018313">
    <property type="entry name" value="SBP_3_CS"/>
</dbReference>
<keyword evidence="5" id="KW-0449">Lipoprotein</keyword>
<keyword evidence="11" id="KW-1185">Reference proteome</keyword>
<evidence type="ECO:0000259" key="8">
    <source>
        <dbReference type="SMART" id="SM00062"/>
    </source>
</evidence>
<keyword evidence="4" id="KW-0564">Palmitate</keyword>
<dbReference type="Proteomes" id="UP000306477">
    <property type="component" value="Unassembled WGS sequence"/>
</dbReference>
<evidence type="ECO:0000256" key="6">
    <source>
        <dbReference type="RuleBase" id="RU003744"/>
    </source>
</evidence>
<comment type="subcellular location">
    <subcellularLocation>
        <location evidence="1">Cell membrane</location>
        <topology evidence="1">Lipid-anchor</topology>
    </subcellularLocation>
</comment>
<feature type="domain" description="Ionotropic glutamate receptor C-terminal" evidence="9">
    <location>
        <begin position="40"/>
        <end position="261"/>
    </location>
</feature>
<dbReference type="RefSeq" id="WP_136377824.1">
    <property type="nucleotide sequence ID" value="NZ_SLUB01000002.1"/>
</dbReference>
<feature type="domain" description="Solute-binding protein family 3/N-terminal" evidence="8">
    <location>
        <begin position="40"/>
        <end position="261"/>
    </location>
</feature>
<dbReference type="GO" id="GO:0005886">
    <property type="term" value="C:plasma membrane"/>
    <property type="evidence" value="ECO:0007669"/>
    <property type="project" value="UniProtKB-SubCell"/>
</dbReference>
<dbReference type="InterPro" id="IPR001638">
    <property type="entry name" value="Solute-binding_3/MltF_N"/>
</dbReference>
<comment type="caution">
    <text evidence="10">The sequence shown here is derived from an EMBL/GenBank/DDBJ whole genome shotgun (WGS) entry which is preliminary data.</text>
</comment>
<evidence type="ECO:0000256" key="3">
    <source>
        <dbReference type="ARBA" id="ARBA00022729"/>
    </source>
</evidence>
<proteinExistence type="inferred from homology"/>
<evidence type="ECO:0000313" key="10">
    <source>
        <dbReference type="EMBL" id="THE14967.1"/>
    </source>
</evidence>
<evidence type="ECO:0000313" key="11">
    <source>
        <dbReference type="Proteomes" id="UP000306477"/>
    </source>
</evidence>
<dbReference type="PROSITE" id="PS51257">
    <property type="entry name" value="PROKAR_LIPOPROTEIN"/>
    <property type="match status" value="1"/>
</dbReference>
<protein>
    <submittedName>
        <fullName evidence="10">Transporter substrate-binding domain-containing protein</fullName>
    </submittedName>
</protein>
<dbReference type="EMBL" id="SLUB01000002">
    <property type="protein sequence ID" value="THE14967.1"/>
    <property type="molecule type" value="Genomic_DNA"/>
</dbReference>
<accession>A0A4S3PYG5</accession>
<dbReference type="GO" id="GO:0015276">
    <property type="term" value="F:ligand-gated monoatomic ion channel activity"/>
    <property type="evidence" value="ECO:0007669"/>
    <property type="project" value="InterPro"/>
</dbReference>
<sequence>MKKFLLASLITILSIAFLAACGTSDDNATGSEEGTESKKVLTMGTSADFPPFETIDETTGEYIGFDIELAKKIAEKLGYDLKIENMDFGGLISALQAERIDFIISGMSATAERKESVDFSTEYHKSGEMFVTLKDSDVKSLEDLDGKKVGVQLGSIQEEGAKKIKEETLKNLEISALNKAPELIQELKAGRIDAVYLDKTVAVGFIEELDLAGFDDPTEASPGMAIAFAKGSELTEEFNKVLDEMKENGELKAIEQEWIEK</sequence>
<dbReference type="AlphaFoldDB" id="A0A4S3PYG5"/>
<dbReference type="SMART" id="SM00079">
    <property type="entry name" value="PBPe"/>
    <property type="match status" value="1"/>
</dbReference>
<dbReference type="PANTHER" id="PTHR35936:SF17">
    <property type="entry name" value="ARGININE-BINDING EXTRACELLULAR PROTEIN ARTP"/>
    <property type="match status" value="1"/>
</dbReference>
<name>A0A4S3PYG5_9BACI</name>
<evidence type="ECO:0000256" key="7">
    <source>
        <dbReference type="SAM" id="SignalP"/>
    </source>
</evidence>
<dbReference type="Gene3D" id="3.40.190.10">
    <property type="entry name" value="Periplasmic binding protein-like II"/>
    <property type="match status" value="2"/>
</dbReference>
<dbReference type="PANTHER" id="PTHR35936">
    <property type="entry name" value="MEMBRANE-BOUND LYTIC MUREIN TRANSGLYCOSYLASE F"/>
    <property type="match status" value="1"/>
</dbReference>
<comment type="similarity">
    <text evidence="2 6">Belongs to the bacterial solute-binding protein 3 family.</text>
</comment>
<organism evidence="10 11">
    <name type="scientific">Bacillus timonensis</name>
    <dbReference type="NCBI Taxonomy" id="1033734"/>
    <lineage>
        <taxon>Bacteria</taxon>
        <taxon>Bacillati</taxon>
        <taxon>Bacillota</taxon>
        <taxon>Bacilli</taxon>
        <taxon>Bacillales</taxon>
        <taxon>Bacillaceae</taxon>
        <taxon>Bacillus</taxon>
    </lineage>
</organism>
<keyword evidence="3 7" id="KW-0732">Signal</keyword>
<feature type="signal peptide" evidence="7">
    <location>
        <begin position="1"/>
        <end position="19"/>
    </location>
</feature>
<evidence type="ECO:0000256" key="4">
    <source>
        <dbReference type="ARBA" id="ARBA00023139"/>
    </source>
</evidence>
<feature type="chain" id="PRO_5038479780" evidence="7">
    <location>
        <begin position="20"/>
        <end position="261"/>
    </location>
</feature>
<dbReference type="SMART" id="SM00062">
    <property type="entry name" value="PBPb"/>
    <property type="match status" value="1"/>
</dbReference>
<dbReference type="SUPFAM" id="SSF53850">
    <property type="entry name" value="Periplasmic binding protein-like II"/>
    <property type="match status" value="1"/>
</dbReference>
<evidence type="ECO:0000256" key="5">
    <source>
        <dbReference type="ARBA" id="ARBA00023288"/>
    </source>
</evidence>
<dbReference type="Pfam" id="PF00497">
    <property type="entry name" value="SBP_bac_3"/>
    <property type="match status" value="1"/>
</dbReference>